<evidence type="ECO:0000313" key="5">
    <source>
        <dbReference type="EMBL" id="OTG13924.1"/>
    </source>
</evidence>
<dbReference type="STRING" id="4232.A0A251TSP4"/>
<evidence type="ECO:0000256" key="1">
    <source>
        <dbReference type="PROSITE-ProRule" id="PRU00023"/>
    </source>
</evidence>
<dbReference type="Proteomes" id="UP000215914">
    <property type="component" value="Chromosome 9"/>
</dbReference>
<protein>
    <submittedName>
        <fullName evidence="4">Ankyrin repeat-containing domain, PGG domain, ankyrin repeat-containing domain superfamily</fullName>
    </submittedName>
    <submittedName>
        <fullName evidence="5">Putative ankyrin repeat-containing domain, PGG domain, Gag-polypeptide of LTR copia-type</fullName>
    </submittedName>
</protein>
<sequence length="866" mass="97490">MSTSAGTQDLNYLYASIANVSNFVSVKLSGNNNYHVWKSQMLCLLDSNNMGGIVDPIFVGPRYSSTDTVRQYDSLAKGWILGSVCEDLLVDVHNFSSAKAVWEELKSICDPAMCFQEDSISKKSDAETEKDVDRNRISAETNTVEEGANSIEIVVDQDIVPTETDTKSEREKASEFLKLLDEQVNRNRLHSVTKKGDWTEAKSILEKNKDLATEAVRSDGSTILHIAVGIGHNDFVKQLLSYMNDEQLLQRRDSDGSTSLHIAAIVGNTDVADLLVKRNKMLLRVKDNKGVEPLQKAYEYMHLDTIGYFLKAVSDDGKNELQSSLTGSVHPDDDIATDLLVNAISAKQYSLALELVQNFPESASRSDDVLMALAKNFPSGLDHWETLVSPSPSRWLDDFMLQAHALIILFLLGFPMFALYKFIVKRSPSNKGIGTLLFKLVILTVAAWLALPLAFTRLLILAARFIFRFLYSFLWKGAKILFAPIKRIENKKNNLDDARLVLGCVCDAIDKLEKSGSDQSLYTEVIRRFKKSGTDHPYYTRPILEAACQNVYEVVDKILLRSPKAIQSSDKSGYDIIQLAILNRSEKIYNLIYDIGERKNLYRIYNDSFKNNILHLAGRLAPSSVLNQRTGAALQLQRELQWREEVKKFVFPTYTTQENIFKETPDMVFTREHENLVKEGEKWMKTTAESCSITAALITTIVFAAAITVPGGSNQEKGTPLFKKEGAFITFAISDAISLFSSVTALLVFLSILTTRFAEKDFLVSLPRRLFIGLFSLFLSTTTMMIAFSATVFLVFCDQNPWMILPISGLAFIPIASFVTLQFPLMVDLFRSTYIPIFGKKKEKKKHLISRIIDKMLDHVFHFMDE</sequence>
<feature type="transmembrane region" description="Helical" evidence="2">
    <location>
        <begin position="691"/>
        <end position="709"/>
    </location>
</feature>
<dbReference type="AlphaFoldDB" id="A0A251TSP4"/>
<dbReference type="InParanoid" id="A0A251TSP4"/>
<dbReference type="PANTHER" id="PTHR24177:SF475">
    <property type="entry name" value="ANKYRIN REPEAT-CONTAINING DOMAIN, PGG DOMAIN PROTEIN-RELATED"/>
    <property type="match status" value="1"/>
</dbReference>
<dbReference type="PROSITE" id="PS50088">
    <property type="entry name" value="ANK_REPEAT"/>
    <property type="match status" value="2"/>
</dbReference>
<dbReference type="SMART" id="SM00248">
    <property type="entry name" value="ANK"/>
    <property type="match status" value="4"/>
</dbReference>
<dbReference type="SUPFAM" id="SSF48403">
    <property type="entry name" value="Ankyrin repeat"/>
    <property type="match status" value="1"/>
</dbReference>
<keyword evidence="6" id="KW-1185">Reference proteome</keyword>
<feature type="repeat" description="ANK" evidence="1">
    <location>
        <begin position="255"/>
        <end position="279"/>
    </location>
</feature>
<dbReference type="Gramene" id="mRNA:HanXRQr2_Chr09g0370521">
    <property type="protein sequence ID" value="mRNA:HanXRQr2_Chr09g0370521"/>
    <property type="gene ID" value="HanXRQr2_Chr09g0370521"/>
</dbReference>
<name>A0A251TSP4_HELAN</name>
<feature type="transmembrane region" description="Helical" evidence="2">
    <location>
        <begin position="729"/>
        <end position="750"/>
    </location>
</feature>
<dbReference type="Pfam" id="PF12796">
    <property type="entry name" value="Ank_2"/>
    <property type="match status" value="1"/>
</dbReference>
<organism evidence="5 6">
    <name type="scientific">Helianthus annuus</name>
    <name type="common">Common sunflower</name>
    <dbReference type="NCBI Taxonomy" id="4232"/>
    <lineage>
        <taxon>Eukaryota</taxon>
        <taxon>Viridiplantae</taxon>
        <taxon>Streptophyta</taxon>
        <taxon>Embryophyta</taxon>
        <taxon>Tracheophyta</taxon>
        <taxon>Spermatophyta</taxon>
        <taxon>Magnoliopsida</taxon>
        <taxon>eudicotyledons</taxon>
        <taxon>Gunneridae</taxon>
        <taxon>Pentapetalae</taxon>
        <taxon>asterids</taxon>
        <taxon>campanulids</taxon>
        <taxon>Asterales</taxon>
        <taxon>Asteraceae</taxon>
        <taxon>Asteroideae</taxon>
        <taxon>Heliantheae alliance</taxon>
        <taxon>Heliantheae</taxon>
        <taxon>Helianthus</taxon>
    </lineage>
</organism>
<dbReference type="GO" id="GO:0016020">
    <property type="term" value="C:membrane"/>
    <property type="evidence" value="ECO:0000318"/>
    <property type="project" value="GO_Central"/>
</dbReference>
<evidence type="ECO:0000259" key="3">
    <source>
        <dbReference type="Pfam" id="PF13962"/>
    </source>
</evidence>
<dbReference type="PANTHER" id="PTHR24177">
    <property type="entry name" value="CASKIN"/>
    <property type="match status" value="1"/>
</dbReference>
<feature type="transmembrane region" description="Helical" evidence="2">
    <location>
        <begin position="436"/>
        <end position="455"/>
    </location>
</feature>
<dbReference type="OrthoDB" id="1706563at2759"/>
<feature type="transmembrane region" description="Helical" evidence="2">
    <location>
        <begin position="770"/>
        <end position="796"/>
    </location>
</feature>
<reference evidence="4 6" key="1">
    <citation type="journal article" date="2017" name="Nature">
        <title>The sunflower genome provides insights into oil metabolism, flowering and Asterid evolution.</title>
        <authorList>
            <person name="Badouin H."/>
            <person name="Gouzy J."/>
            <person name="Grassa C.J."/>
            <person name="Murat F."/>
            <person name="Staton S.E."/>
            <person name="Cottret L."/>
            <person name="Lelandais-Briere C."/>
            <person name="Owens G.L."/>
            <person name="Carrere S."/>
            <person name="Mayjonade B."/>
            <person name="Legrand L."/>
            <person name="Gill N."/>
            <person name="Kane N.C."/>
            <person name="Bowers J.E."/>
            <person name="Hubner S."/>
            <person name="Bellec A."/>
            <person name="Berard A."/>
            <person name="Berges H."/>
            <person name="Blanchet N."/>
            <person name="Boniface M.C."/>
            <person name="Brunel D."/>
            <person name="Catrice O."/>
            <person name="Chaidir N."/>
            <person name="Claudel C."/>
            <person name="Donnadieu C."/>
            <person name="Faraut T."/>
            <person name="Fievet G."/>
            <person name="Helmstetter N."/>
            <person name="King M."/>
            <person name="Knapp S.J."/>
            <person name="Lai Z."/>
            <person name="Le Paslier M.C."/>
            <person name="Lippi Y."/>
            <person name="Lorenzon L."/>
            <person name="Mandel J.R."/>
            <person name="Marage G."/>
            <person name="Marchand G."/>
            <person name="Marquand E."/>
            <person name="Bret-Mestries E."/>
            <person name="Morien E."/>
            <person name="Nambeesan S."/>
            <person name="Nguyen T."/>
            <person name="Pegot-Espagnet P."/>
            <person name="Pouilly N."/>
            <person name="Raftis F."/>
            <person name="Sallet E."/>
            <person name="Schiex T."/>
            <person name="Thomas J."/>
            <person name="Vandecasteele C."/>
            <person name="Vares D."/>
            <person name="Vear F."/>
            <person name="Vautrin S."/>
            <person name="Crespi M."/>
            <person name="Mangin B."/>
            <person name="Burke J.M."/>
            <person name="Salse J."/>
            <person name="Munos S."/>
            <person name="Vincourt P."/>
            <person name="Rieseberg L.H."/>
            <person name="Langlade N.B."/>
        </authorList>
    </citation>
    <scope>NUCLEOTIDE SEQUENCE [LARGE SCALE GENOMIC DNA]</scope>
    <source>
        <strain evidence="6">cv. SF193</strain>
        <tissue evidence="4">Leaves</tissue>
    </source>
</reference>
<dbReference type="EMBL" id="CM007898">
    <property type="protein sequence ID" value="OTG13924.1"/>
    <property type="molecule type" value="Genomic_DNA"/>
</dbReference>
<reference evidence="4" key="3">
    <citation type="submission" date="2020-06" db="EMBL/GenBank/DDBJ databases">
        <title>Helianthus annuus Genome sequencing and assembly Release 2.</title>
        <authorList>
            <person name="Gouzy J."/>
            <person name="Langlade N."/>
            <person name="Munos S."/>
        </authorList>
    </citation>
    <scope>NUCLEOTIDE SEQUENCE</scope>
    <source>
        <tissue evidence="4">Leaves</tissue>
    </source>
</reference>
<gene>
    <name evidence="5" type="ORF">HannXRQ_Chr09g0243621</name>
    <name evidence="4" type="ORF">HanXRQr2_Chr09g0370521</name>
</gene>
<dbReference type="InterPro" id="IPR026961">
    <property type="entry name" value="PGG_dom"/>
</dbReference>
<dbReference type="InterPro" id="IPR036770">
    <property type="entry name" value="Ankyrin_rpt-contain_sf"/>
</dbReference>
<dbReference type="Pfam" id="PF13962">
    <property type="entry name" value="PGG"/>
    <property type="match status" value="1"/>
</dbReference>
<feature type="repeat" description="ANK" evidence="1">
    <location>
        <begin position="219"/>
        <end position="251"/>
    </location>
</feature>
<feature type="transmembrane region" description="Helical" evidence="2">
    <location>
        <begin position="399"/>
        <end position="424"/>
    </location>
</feature>
<keyword evidence="2" id="KW-0812">Transmembrane</keyword>
<accession>A0A251TSP4</accession>
<keyword evidence="1" id="KW-0040">ANK repeat</keyword>
<dbReference type="Gene3D" id="1.25.40.20">
    <property type="entry name" value="Ankyrin repeat-containing domain"/>
    <property type="match status" value="1"/>
</dbReference>
<feature type="domain" description="PGG" evidence="3">
    <location>
        <begin position="681"/>
        <end position="794"/>
    </location>
</feature>
<evidence type="ECO:0000313" key="4">
    <source>
        <dbReference type="EMBL" id="KAF5789379.1"/>
    </source>
</evidence>
<feature type="transmembrane region" description="Helical" evidence="2">
    <location>
        <begin position="802"/>
        <end position="821"/>
    </location>
</feature>
<keyword evidence="2" id="KW-1133">Transmembrane helix</keyword>
<evidence type="ECO:0000313" key="6">
    <source>
        <dbReference type="Proteomes" id="UP000215914"/>
    </source>
</evidence>
<dbReference type="PROSITE" id="PS50297">
    <property type="entry name" value="ANK_REP_REGION"/>
    <property type="match status" value="2"/>
</dbReference>
<dbReference type="InterPro" id="IPR002110">
    <property type="entry name" value="Ankyrin_rpt"/>
</dbReference>
<proteinExistence type="predicted"/>
<evidence type="ECO:0000256" key="2">
    <source>
        <dbReference type="SAM" id="Phobius"/>
    </source>
</evidence>
<reference evidence="5" key="2">
    <citation type="submission" date="2017-02" db="EMBL/GenBank/DDBJ databases">
        <title>Sunflower complete genome.</title>
        <authorList>
            <person name="Langlade N."/>
            <person name="Munos S."/>
        </authorList>
    </citation>
    <scope>NUCLEOTIDE SEQUENCE [LARGE SCALE GENOMIC DNA]</scope>
    <source>
        <tissue evidence="5">Leaves</tissue>
    </source>
</reference>
<dbReference type="EMBL" id="MNCJ02000324">
    <property type="protein sequence ID" value="KAF5789379.1"/>
    <property type="molecule type" value="Genomic_DNA"/>
</dbReference>
<keyword evidence="2" id="KW-0472">Membrane</keyword>
<feature type="transmembrane region" description="Helical" evidence="2">
    <location>
        <begin position="461"/>
        <end position="482"/>
    </location>
</feature>